<dbReference type="SUPFAM" id="SSF48208">
    <property type="entry name" value="Six-hairpin glycosidases"/>
    <property type="match status" value="1"/>
</dbReference>
<dbReference type="PANTHER" id="PTHR10569:SF2">
    <property type="entry name" value="GLYCOGEN DEBRANCHING ENZYME"/>
    <property type="match status" value="1"/>
</dbReference>
<keyword evidence="3" id="KW-1185">Reference proteome</keyword>
<evidence type="ECO:0000313" key="2">
    <source>
        <dbReference type="EMBL" id="KAK8880837.1"/>
    </source>
</evidence>
<dbReference type="PANTHER" id="PTHR10569">
    <property type="entry name" value="GLYCOGEN DEBRANCHING ENZYME"/>
    <property type="match status" value="1"/>
</dbReference>
<dbReference type="InterPro" id="IPR032790">
    <property type="entry name" value="GDE_C"/>
</dbReference>
<dbReference type="Pfam" id="PF06202">
    <property type="entry name" value="GDE_C"/>
    <property type="match status" value="1"/>
</dbReference>
<feature type="domain" description="Glycogen debranching enzyme C-terminal" evidence="1">
    <location>
        <begin position="17"/>
        <end position="96"/>
    </location>
</feature>
<evidence type="ECO:0000313" key="3">
    <source>
        <dbReference type="Proteomes" id="UP001470230"/>
    </source>
</evidence>
<gene>
    <name evidence="2" type="ORF">M9Y10_003531</name>
</gene>
<accession>A0ABR2JPP6</accession>
<dbReference type="EMBL" id="JAPFFF010000010">
    <property type="protein sequence ID" value="KAK8880837.1"/>
    <property type="molecule type" value="Genomic_DNA"/>
</dbReference>
<name>A0ABR2JPP6_9EUKA</name>
<organism evidence="2 3">
    <name type="scientific">Tritrichomonas musculus</name>
    <dbReference type="NCBI Taxonomy" id="1915356"/>
    <lineage>
        <taxon>Eukaryota</taxon>
        <taxon>Metamonada</taxon>
        <taxon>Parabasalia</taxon>
        <taxon>Tritrichomonadida</taxon>
        <taxon>Tritrichomonadidae</taxon>
        <taxon>Tritrichomonas</taxon>
    </lineage>
</organism>
<dbReference type="InterPro" id="IPR008928">
    <property type="entry name" value="6-hairpin_glycosidase_sf"/>
</dbReference>
<protein>
    <recommendedName>
        <fullName evidence="1">Glycogen debranching enzyme C-terminal domain-containing protein</fullName>
    </recommendedName>
</protein>
<proteinExistence type="predicted"/>
<sequence length="98" mass="11383">MNEIDLKFFVEQKHVTIRGIYKDPVGSNEEFADNQFRPNCTVAMTVAPELFDPFHAVRCLNLVEERLLGKIGMKTLDPKDSRYRPYYVNSDDSADFYT</sequence>
<dbReference type="InterPro" id="IPR010401">
    <property type="entry name" value="AGL/Gdb1"/>
</dbReference>
<comment type="caution">
    <text evidence="2">The sequence shown here is derived from an EMBL/GenBank/DDBJ whole genome shotgun (WGS) entry which is preliminary data.</text>
</comment>
<dbReference type="Proteomes" id="UP001470230">
    <property type="component" value="Unassembled WGS sequence"/>
</dbReference>
<evidence type="ECO:0000259" key="1">
    <source>
        <dbReference type="Pfam" id="PF06202"/>
    </source>
</evidence>
<reference evidence="2 3" key="1">
    <citation type="submission" date="2024-04" db="EMBL/GenBank/DDBJ databases">
        <title>Tritrichomonas musculus Genome.</title>
        <authorList>
            <person name="Alves-Ferreira E."/>
            <person name="Grigg M."/>
            <person name="Lorenzi H."/>
            <person name="Galac M."/>
        </authorList>
    </citation>
    <scope>NUCLEOTIDE SEQUENCE [LARGE SCALE GENOMIC DNA]</scope>
    <source>
        <strain evidence="2 3">EAF2021</strain>
    </source>
</reference>